<organism evidence="1 2">
    <name type="scientific">Candidatus Pedobacter colombiensis</name>
    <dbReference type="NCBI Taxonomy" id="3121371"/>
    <lineage>
        <taxon>Bacteria</taxon>
        <taxon>Pseudomonadati</taxon>
        <taxon>Bacteroidota</taxon>
        <taxon>Sphingobacteriia</taxon>
        <taxon>Sphingobacteriales</taxon>
        <taxon>Sphingobacteriaceae</taxon>
        <taxon>Pedobacter</taxon>
    </lineage>
</organism>
<accession>A0AAJ5W640</accession>
<sequence>MKTQKDLPEMRSLTERVLNVYVAGFLDPTMTASHVITVFDLVEHNPDGKSRLQRLMEEKLTKELTPQEIEEAIELLEDYPLNSN</sequence>
<dbReference type="Proteomes" id="UP001214530">
    <property type="component" value="Chromosome"/>
</dbReference>
<protein>
    <submittedName>
        <fullName evidence="1">Uncharacterized protein</fullName>
    </submittedName>
</protein>
<name>A0AAJ5W640_9SPHI</name>
<evidence type="ECO:0000313" key="1">
    <source>
        <dbReference type="EMBL" id="WEK17830.1"/>
    </source>
</evidence>
<gene>
    <name evidence="1" type="ORF">P0Y49_13585</name>
</gene>
<proteinExistence type="predicted"/>
<reference evidence="1" key="1">
    <citation type="submission" date="2023-03" db="EMBL/GenBank/DDBJ databases">
        <title>Andean soil-derived lignocellulolytic bacterial consortium as a source of novel taxa and putative plastic-active enzymes.</title>
        <authorList>
            <person name="Diaz-Garcia L."/>
            <person name="Chuvochina M."/>
            <person name="Feuerriegel G."/>
            <person name="Bunk B."/>
            <person name="Sproer C."/>
            <person name="Streit W.R."/>
            <person name="Rodriguez L.M."/>
            <person name="Overmann J."/>
            <person name="Jimenez D.J."/>
        </authorList>
    </citation>
    <scope>NUCLEOTIDE SEQUENCE</scope>
    <source>
        <strain evidence="1">MAG 3858</strain>
    </source>
</reference>
<dbReference type="AlphaFoldDB" id="A0AAJ5W640"/>
<dbReference type="EMBL" id="CP119313">
    <property type="protein sequence ID" value="WEK17830.1"/>
    <property type="molecule type" value="Genomic_DNA"/>
</dbReference>
<evidence type="ECO:0000313" key="2">
    <source>
        <dbReference type="Proteomes" id="UP001214530"/>
    </source>
</evidence>